<evidence type="ECO:0000313" key="1">
    <source>
        <dbReference type="EMBL" id="GAA0925116.1"/>
    </source>
</evidence>
<organism evidence="1 2">
    <name type="scientific">Nonomuraea longicatena</name>
    <dbReference type="NCBI Taxonomy" id="83682"/>
    <lineage>
        <taxon>Bacteria</taxon>
        <taxon>Bacillati</taxon>
        <taxon>Actinomycetota</taxon>
        <taxon>Actinomycetes</taxon>
        <taxon>Streptosporangiales</taxon>
        <taxon>Streptosporangiaceae</taxon>
        <taxon>Nonomuraea</taxon>
    </lineage>
</organism>
<reference evidence="1 2" key="1">
    <citation type="journal article" date="2019" name="Int. J. Syst. Evol. Microbiol.">
        <title>The Global Catalogue of Microorganisms (GCM) 10K type strain sequencing project: providing services to taxonomists for standard genome sequencing and annotation.</title>
        <authorList>
            <consortium name="The Broad Institute Genomics Platform"/>
            <consortium name="The Broad Institute Genome Sequencing Center for Infectious Disease"/>
            <person name="Wu L."/>
            <person name="Ma J."/>
        </authorList>
    </citation>
    <scope>NUCLEOTIDE SEQUENCE [LARGE SCALE GENOMIC DNA]</scope>
    <source>
        <strain evidence="1 2">JCM 11136</strain>
    </source>
</reference>
<gene>
    <name evidence="1" type="ORF">GCM10009560_26360</name>
</gene>
<sequence length="106" mass="10764">MAGLEIALGATGQEASQIRTHGEAYGAALGAMQARGDGVSSWGDDGLFAVFTSAYAECRAVSMAALSGLSGEMSATGETMQAVVKNTADTEAANAEAFQNLNRAWA</sequence>
<dbReference type="Proteomes" id="UP001501578">
    <property type="component" value="Unassembled WGS sequence"/>
</dbReference>
<keyword evidence="2" id="KW-1185">Reference proteome</keyword>
<dbReference type="EMBL" id="BAAAHQ010000011">
    <property type="protein sequence ID" value="GAA0925116.1"/>
    <property type="molecule type" value="Genomic_DNA"/>
</dbReference>
<proteinExistence type="predicted"/>
<evidence type="ECO:0000313" key="2">
    <source>
        <dbReference type="Proteomes" id="UP001501578"/>
    </source>
</evidence>
<comment type="caution">
    <text evidence="1">The sequence shown here is derived from an EMBL/GenBank/DDBJ whole genome shotgun (WGS) entry which is preliminary data.</text>
</comment>
<name>A0ABN1PA96_9ACTN</name>
<protein>
    <submittedName>
        <fullName evidence="1">Uncharacterized protein</fullName>
    </submittedName>
</protein>
<accession>A0ABN1PA96</accession>
<dbReference type="RefSeq" id="WP_343950102.1">
    <property type="nucleotide sequence ID" value="NZ_BAAAHQ010000011.1"/>
</dbReference>